<feature type="repeat" description="Solcar" evidence="8">
    <location>
        <begin position="224"/>
        <end position="309"/>
    </location>
</feature>
<dbReference type="SUPFAM" id="SSF103506">
    <property type="entry name" value="Mitochondrial carrier"/>
    <property type="match status" value="1"/>
</dbReference>
<accession>A0ABQ6ND23</accession>
<comment type="similarity">
    <text evidence="2 9">Belongs to the mitochondrial carrier (TC 2.A.29) family.</text>
</comment>
<protein>
    <recommendedName>
        <fullName evidence="13">Mitochondrial carrier domain-containing protein</fullName>
    </recommendedName>
</protein>
<keyword evidence="6" id="KW-1133">Transmembrane helix</keyword>
<evidence type="ECO:0000256" key="4">
    <source>
        <dbReference type="ARBA" id="ARBA00022692"/>
    </source>
</evidence>
<keyword evidence="12" id="KW-1185">Reference proteome</keyword>
<evidence type="ECO:0000256" key="7">
    <source>
        <dbReference type="ARBA" id="ARBA00023136"/>
    </source>
</evidence>
<evidence type="ECO:0000256" key="10">
    <source>
        <dbReference type="SAM" id="SignalP"/>
    </source>
</evidence>
<gene>
    <name evidence="11" type="ORF">TeGR_g3684</name>
</gene>
<feature type="chain" id="PRO_5046182739" description="Mitochondrial carrier domain-containing protein" evidence="10">
    <location>
        <begin position="23"/>
        <end position="319"/>
    </location>
</feature>
<comment type="subcellular location">
    <subcellularLocation>
        <location evidence="1">Membrane</location>
        <topology evidence="1">Multi-pass membrane protein</topology>
    </subcellularLocation>
</comment>
<dbReference type="EMBL" id="BRYB01006489">
    <property type="protein sequence ID" value="GMI58806.1"/>
    <property type="molecule type" value="Genomic_DNA"/>
</dbReference>
<dbReference type="Gene3D" id="1.50.40.10">
    <property type="entry name" value="Mitochondrial carrier domain"/>
    <property type="match status" value="2"/>
</dbReference>
<keyword evidence="5" id="KW-0677">Repeat</keyword>
<dbReference type="InterPro" id="IPR018108">
    <property type="entry name" value="MCP_transmembrane"/>
</dbReference>
<evidence type="ECO:0000256" key="9">
    <source>
        <dbReference type="RuleBase" id="RU000488"/>
    </source>
</evidence>
<evidence type="ECO:0000256" key="5">
    <source>
        <dbReference type="ARBA" id="ARBA00022737"/>
    </source>
</evidence>
<keyword evidence="10" id="KW-0732">Signal</keyword>
<dbReference type="Pfam" id="PF00153">
    <property type="entry name" value="Mito_carr"/>
    <property type="match status" value="3"/>
</dbReference>
<dbReference type="PROSITE" id="PS50920">
    <property type="entry name" value="SOLCAR"/>
    <property type="match status" value="3"/>
</dbReference>
<keyword evidence="3 9" id="KW-0813">Transport</keyword>
<keyword evidence="7 8" id="KW-0472">Membrane</keyword>
<evidence type="ECO:0000256" key="1">
    <source>
        <dbReference type="ARBA" id="ARBA00004141"/>
    </source>
</evidence>
<feature type="repeat" description="Solcar" evidence="8">
    <location>
        <begin position="36"/>
        <end position="121"/>
    </location>
</feature>
<evidence type="ECO:0000256" key="3">
    <source>
        <dbReference type="ARBA" id="ARBA00022448"/>
    </source>
</evidence>
<name>A0ABQ6ND23_9STRA</name>
<sequence>MRVLLLAALLLQLLLLPAPTSPAPSPPPPPPPPPSFPSLKLALSGGLAGATATALLYPMDTLKTLRQSSPSLYPSVLAAGRAVLAGPDPVPRLYAGALGATLGALPSSALYFGGYELAKRRLSSLVPARRRRQRPLRALVHALSAAGGNACSSLLFVPKEALKQRVQNTGSRSSVAFAQLLKEGGVRGLYSGYRATMLRNVPSAVARFAVYEELKLVLAADPESGRVRYFLAGAAAGALSSALTTPVDVVKTQLATGKLPASAGVRGGLRLVYRRHGLGGVYAGVGARCVWSGAFSAVGFGVFEAAKRGLGVEEVDRGE</sequence>
<dbReference type="PANTHER" id="PTHR45667">
    <property type="entry name" value="S-ADENOSYLMETHIONINE MITOCHONDRIAL CARRIER PROTEIN"/>
    <property type="match status" value="1"/>
</dbReference>
<evidence type="ECO:0000256" key="2">
    <source>
        <dbReference type="ARBA" id="ARBA00006375"/>
    </source>
</evidence>
<feature type="repeat" description="Solcar" evidence="8">
    <location>
        <begin position="136"/>
        <end position="217"/>
    </location>
</feature>
<proteinExistence type="inferred from homology"/>
<evidence type="ECO:0000313" key="12">
    <source>
        <dbReference type="Proteomes" id="UP001165060"/>
    </source>
</evidence>
<organism evidence="11 12">
    <name type="scientific">Tetraparma gracilis</name>
    <dbReference type="NCBI Taxonomy" id="2962635"/>
    <lineage>
        <taxon>Eukaryota</taxon>
        <taxon>Sar</taxon>
        <taxon>Stramenopiles</taxon>
        <taxon>Ochrophyta</taxon>
        <taxon>Bolidophyceae</taxon>
        <taxon>Parmales</taxon>
        <taxon>Triparmaceae</taxon>
        <taxon>Tetraparma</taxon>
    </lineage>
</organism>
<dbReference type="Proteomes" id="UP001165060">
    <property type="component" value="Unassembled WGS sequence"/>
</dbReference>
<evidence type="ECO:0000313" key="11">
    <source>
        <dbReference type="EMBL" id="GMI58806.1"/>
    </source>
</evidence>
<feature type="signal peptide" evidence="10">
    <location>
        <begin position="1"/>
        <end position="22"/>
    </location>
</feature>
<keyword evidence="4 8" id="KW-0812">Transmembrane</keyword>
<evidence type="ECO:0008006" key="13">
    <source>
        <dbReference type="Google" id="ProtNLM"/>
    </source>
</evidence>
<evidence type="ECO:0000256" key="6">
    <source>
        <dbReference type="ARBA" id="ARBA00022989"/>
    </source>
</evidence>
<evidence type="ECO:0000256" key="8">
    <source>
        <dbReference type="PROSITE-ProRule" id="PRU00282"/>
    </source>
</evidence>
<comment type="caution">
    <text evidence="11">The sequence shown here is derived from an EMBL/GenBank/DDBJ whole genome shotgun (WGS) entry which is preliminary data.</text>
</comment>
<dbReference type="InterPro" id="IPR023395">
    <property type="entry name" value="MCP_dom_sf"/>
</dbReference>
<reference evidence="11 12" key="1">
    <citation type="journal article" date="2023" name="Commun. Biol.">
        <title>Genome analysis of Parmales, the sister group of diatoms, reveals the evolutionary specialization of diatoms from phago-mixotrophs to photoautotrophs.</title>
        <authorList>
            <person name="Ban H."/>
            <person name="Sato S."/>
            <person name="Yoshikawa S."/>
            <person name="Yamada K."/>
            <person name="Nakamura Y."/>
            <person name="Ichinomiya M."/>
            <person name="Sato N."/>
            <person name="Blanc-Mathieu R."/>
            <person name="Endo H."/>
            <person name="Kuwata A."/>
            <person name="Ogata H."/>
        </authorList>
    </citation>
    <scope>NUCLEOTIDE SEQUENCE [LARGE SCALE GENOMIC DNA]</scope>
</reference>